<dbReference type="Pfam" id="PF00892">
    <property type="entry name" value="EamA"/>
    <property type="match status" value="1"/>
</dbReference>
<dbReference type="PANTHER" id="PTHR22911">
    <property type="entry name" value="ACYL-MALONYL CONDENSING ENZYME-RELATED"/>
    <property type="match status" value="1"/>
</dbReference>
<feature type="transmembrane region" description="Helical" evidence="8">
    <location>
        <begin position="7"/>
        <end position="25"/>
    </location>
</feature>
<reference evidence="10" key="1">
    <citation type="submission" date="2020-02" db="EMBL/GenBank/DDBJ databases">
        <authorList>
            <person name="Meier V. D."/>
        </authorList>
    </citation>
    <scope>NUCLEOTIDE SEQUENCE</scope>
    <source>
        <strain evidence="10">AVDCRST_MAG65</strain>
    </source>
</reference>
<gene>
    <name evidence="10" type="ORF">AVDCRST_MAG65-2087</name>
</gene>
<comment type="subcellular location">
    <subcellularLocation>
        <location evidence="1">Cell membrane</location>
        <topology evidence="1">Multi-pass membrane protein</topology>
    </subcellularLocation>
</comment>
<dbReference type="GO" id="GO:0005886">
    <property type="term" value="C:plasma membrane"/>
    <property type="evidence" value="ECO:0007669"/>
    <property type="project" value="UniProtKB-SubCell"/>
</dbReference>
<dbReference type="InterPro" id="IPR000620">
    <property type="entry name" value="EamA_dom"/>
</dbReference>
<feature type="domain" description="EamA" evidence="9">
    <location>
        <begin position="6"/>
        <end position="139"/>
    </location>
</feature>
<feature type="transmembrane region" description="Helical" evidence="8">
    <location>
        <begin position="147"/>
        <end position="163"/>
    </location>
</feature>
<keyword evidence="7 8" id="KW-0472">Membrane</keyword>
<evidence type="ECO:0000256" key="4">
    <source>
        <dbReference type="ARBA" id="ARBA00022475"/>
    </source>
</evidence>
<evidence type="ECO:0000313" key="10">
    <source>
        <dbReference type="EMBL" id="CAA9492234.1"/>
    </source>
</evidence>
<evidence type="ECO:0000256" key="2">
    <source>
        <dbReference type="ARBA" id="ARBA00007362"/>
    </source>
</evidence>
<keyword evidence="3" id="KW-0813">Transport</keyword>
<protein>
    <submittedName>
        <fullName evidence="10">Uncharacterized inner membrane protein RarD</fullName>
    </submittedName>
</protein>
<proteinExistence type="inferred from homology"/>
<evidence type="ECO:0000259" key="9">
    <source>
        <dbReference type="Pfam" id="PF00892"/>
    </source>
</evidence>
<evidence type="ECO:0000256" key="3">
    <source>
        <dbReference type="ARBA" id="ARBA00022448"/>
    </source>
</evidence>
<evidence type="ECO:0000256" key="7">
    <source>
        <dbReference type="ARBA" id="ARBA00023136"/>
    </source>
</evidence>
<keyword evidence="5 8" id="KW-0812">Transmembrane</keyword>
<dbReference type="InterPro" id="IPR037185">
    <property type="entry name" value="EmrE-like"/>
</dbReference>
<name>A0A6J4S8G4_9ACTN</name>
<feature type="transmembrane region" description="Helical" evidence="8">
    <location>
        <begin position="124"/>
        <end position="141"/>
    </location>
</feature>
<evidence type="ECO:0000256" key="6">
    <source>
        <dbReference type="ARBA" id="ARBA00022989"/>
    </source>
</evidence>
<feature type="transmembrane region" description="Helical" evidence="8">
    <location>
        <begin position="263"/>
        <end position="284"/>
    </location>
</feature>
<comment type="similarity">
    <text evidence="2">Belongs to the EamA transporter family.</text>
</comment>
<dbReference type="EMBL" id="CADCVL010000365">
    <property type="protein sequence ID" value="CAA9492234.1"/>
    <property type="molecule type" value="Genomic_DNA"/>
</dbReference>
<feature type="transmembrane region" description="Helical" evidence="8">
    <location>
        <begin position="175"/>
        <end position="195"/>
    </location>
</feature>
<dbReference type="AlphaFoldDB" id="A0A6J4S8G4"/>
<sequence>MPSLRSGLAAGAGAYLLWGLFPLYWPLLKPAPPIEILAHRVVWSVVFLAVIVGVTGGFAWVLTLGRRRALLLALAAALITINWGTFIYGVNSGHVVETSLGYFMNPLVTVALAVGLLGERLRHLQLVAVAIAAVAVIVLAVDYGRPPWIALTLAMSFALYGLIKKRANVDGVRSLAIETAFLVLPALGYLLWLGATGAGTFTSEGTGHAALLAAGGIATAVPLMLFGAAAIRVRFTTLGLLQYIAPTMQFVIGVLLYGEAMPATRLAGFALVWLALAVFTFDAIHSGRAKSRAARAPAAVSATSGIGG</sequence>
<dbReference type="PANTHER" id="PTHR22911:SF137">
    <property type="entry name" value="SOLUTE CARRIER FAMILY 35 MEMBER G2-RELATED"/>
    <property type="match status" value="1"/>
</dbReference>
<keyword evidence="4" id="KW-1003">Cell membrane</keyword>
<keyword evidence="6 8" id="KW-1133">Transmembrane helix</keyword>
<organism evidence="10">
    <name type="scientific">uncultured Solirubrobacteraceae bacterium</name>
    <dbReference type="NCBI Taxonomy" id="1162706"/>
    <lineage>
        <taxon>Bacteria</taxon>
        <taxon>Bacillati</taxon>
        <taxon>Actinomycetota</taxon>
        <taxon>Thermoleophilia</taxon>
        <taxon>Solirubrobacterales</taxon>
        <taxon>Solirubrobacteraceae</taxon>
        <taxon>environmental samples</taxon>
    </lineage>
</organism>
<feature type="transmembrane region" description="Helical" evidence="8">
    <location>
        <begin position="69"/>
        <end position="88"/>
    </location>
</feature>
<dbReference type="NCBIfam" id="TIGR00688">
    <property type="entry name" value="rarD"/>
    <property type="match status" value="1"/>
</dbReference>
<dbReference type="SUPFAM" id="SSF103481">
    <property type="entry name" value="Multidrug resistance efflux transporter EmrE"/>
    <property type="match status" value="2"/>
</dbReference>
<accession>A0A6J4S8G4</accession>
<evidence type="ECO:0000256" key="8">
    <source>
        <dbReference type="SAM" id="Phobius"/>
    </source>
</evidence>
<evidence type="ECO:0000256" key="5">
    <source>
        <dbReference type="ARBA" id="ARBA00022692"/>
    </source>
</evidence>
<dbReference type="InterPro" id="IPR004626">
    <property type="entry name" value="RarD"/>
</dbReference>
<feature type="transmembrane region" description="Helical" evidence="8">
    <location>
        <begin position="100"/>
        <end position="117"/>
    </location>
</feature>
<evidence type="ECO:0000256" key="1">
    <source>
        <dbReference type="ARBA" id="ARBA00004651"/>
    </source>
</evidence>
<feature type="transmembrane region" description="Helical" evidence="8">
    <location>
        <begin position="207"/>
        <end position="231"/>
    </location>
</feature>
<feature type="transmembrane region" description="Helical" evidence="8">
    <location>
        <begin position="238"/>
        <end position="257"/>
    </location>
</feature>
<feature type="transmembrane region" description="Helical" evidence="8">
    <location>
        <begin position="37"/>
        <end position="62"/>
    </location>
</feature>